<reference evidence="2 3" key="2">
    <citation type="journal article" date="2016" name="Appl. Microbiol. Biotechnol.">
        <title>Mutations improving production and secretion of extracellular lipase by Burkholderia glumae PG1.</title>
        <authorList>
            <person name="Knapp A."/>
            <person name="Voget S."/>
            <person name="Gao R."/>
            <person name="Zaburannyi N."/>
            <person name="Krysciak D."/>
            <person name="Breuer M."/>
            <person name="Hauer B."/>
            <person name="Streit W.R."/>
            <person name="Muller R."/>
            <person name="Daniel R."/>
            <person name="Jaeger K.E."/>
        </authorList>
    </citation>
    <scope>NUCLEOTIDE SEQUENCE [LARGE SCALE GENOMIC DNA]</scope>
    <source>
        <strain evidence="2 3">PG1</strain>
    </source>
</reference>
<reference evidence="3" key="1">
    <citation type="submission" date="2011-03" db="EMBL/GenBank/DDBJ databases">
        <authorList>
            <person name="Voget S."/>
            <person name="Streit W.R."/>
            <person name="Jaeger K.E."/>
            <person name="Daniel R."/>
        </authorList>
    </citation>
    <scope>NUCLEOTIDE SEQUENCE [LARGE SCALE GENOMIC DNA]</scope>
    <source>
        <strain evidence="3">PG1</strain>
    </source>
</reference>
<protein>
    <submittedName>
        <fullName evidence="2">Putative lipoprotein</fullName>
    </submittedName>
</protein>
<proteinExistence type="predicted"/>
<keyword evidence="2" id="KW-0449">Lipoprotein</keyword>
<dbReference type="EMBL" id="CP002581">
    <property type="protein sequence ID" value="AJK49961.1"/>
    <property type="molecule type" value="Genomic_DNA"/>
</dbReference>
<keyword evidence="3" id="KW-1185">Reference proteome</keyword>
<sequence length="135" mass="14365">MRAMRWLRTLLVLLLCTVLPLSGLAASGFAGACPMRSAVPSISLAEPGMHEADGMRAGASIANPSAMPPARGGKHEAGGKPCRICAQCQSGSLHQPPVHAGVSRRAVHGVPVRFHYTDFLRTRDPNGLWRPPRPL</sequence>
<gene>
    <name evidence="2" type="ORF">BGL_2c18950</name>
</gene>
<dbReference type="HOGENOM" id="CLU_134891_0_0_4"/>
<dbReference type="PROSITE" id="PS51257">
    <property type="entry name" value="PROKAR_LIPOPROTEIN"/>
    <property type="match status" value="1"/>
</dbReference>
<feature type="chain" id="PRO_5002109916" evidence="1">
    <location>
        <begin position="26"/>
        <end position="135"/>
    </location>
</feature>
<feature type="signal peptide" evidence="1">
    <location>
        <begin position="1"/>
        <end position="25"/>
    </location>
</feature>
<name>A0A0B6SCI5_BURPL</name>
<organism evidence="2 3">
    <name type="scientific">Burkholderia plantarii</name>
    <dbReference type="NCBI Taxonomy" id="41899"/>
    <lineage>
        <taxon>Bacteria</taxon>
        <taxon>Pseudomonadati</taxon>
        <taxon>Pseudomonadota</taxon>
        <taxon>Betaproteobacteria</taxon>
        <taxon>Burkholderiales</taxon>
        <taxon>Burkholderiaceae</taxon>
        <taxon>Burkholderia</taxon>
    </lineage>
</organism>
<evidence type="ECO:0000313" key="3">
    <source>
        <dbReference type="Proteomes" id="UP000031838"/>
    </source>
</evidence>
<dbReference type="KEGG" id="bgp:BGL_2c18950"/>
<keyword evidence="1" id="KW-0732">Signal</keyword>
<dbReference type="AlphaFoldDB" id="A0A0B6SCI5"/>
<dbReference type="Proteomes" id="UP000031838">
    <property type="component" value="Chromosome 2"/>
</dbReference>
<evidence type="ECO:0000313" key="2">
    <source>
        <dbReference type="EMBL" id="AJK49961.1"/>
    </source>
</evidence>
<evidence type="ECO:0000256" key="1">
    <source>
        <dbReference type="SAM" id="SignalP"/>
    </source>
</evidence>
<accession>A0A0B6SCI5</accession>